<organism evidence="3 4">
    <name type="scientific">Bacillus cereus</name>
    <dbReference type="NCBI Taxonomy" id="1396"/>
    <lineage>
        <taxon>Bacteria</taxon>
        <taxon>Bacillati</taxon>
        <taxon>Bacillota</taxon>
        <taxon>Bacilli</taxon>
        <taxon>Bacillales</taxon>
        <taxon>Bacillaceae</taxon>
        <taxon>Bacillus</taxon>
        <taxon>Bacillus cereus group</taxon>
    </lineage>
</organism>
<evidence type="ECO:0000256" key="1">
    <source>
        <dbReference type="ARBA" id="ARBA00022612"/>
    </source>
</evidence>
<reference evidence="3" key="1">
    <citation type="submission" date="2022-07" db="EMBL/GenBank/DDBJ databases">
        <title>Identification and characterization of Bacillus thuringiensis and other Bacillus cereus group isolates from spinach by whole genome sequencing.</title>
        <authorList>
            <person name="Zao X."/>
            <person name="Zervas A."/>
            <person name="Hendriks M."/>
            <person name="Rajkovic A."/>
            <person name="Van Overbeek L."/>
            <person name="Hendriksen N.B."/>
            <person name="Uyttendaele M."/>
        </authorList>
    </citation>
    <scope>NUCLEOTIDE SEQUENCE</scope>
    <source>
        <strain evidence="3">781001F-1</strain>
    </source>
</reference>
<comment type="caution">
    <text evidence="3">The sequence shown here is derived from an EMBL/GenBank/DDBJ whole genome shotgun (WGS) entry which is preliminary data.</text>
</comment>
<dbReference type="AlphaFoldDB" id="A0AAW5L9J4"/>
<sequence>MIPVNPQGGKVARVNAVSPYIESGNVYVPRQAPWVHDFVEECASFPNGKNDDQTDAMSQALNRFIYYHANEKFVPSEPVTLEEKVHRHIIRLSRGRRKGGQLQ</sequence>
<feature type="non-terminal residue" evidence="3">
    <location>
        <position position="1"/>
    </location>
</feature>
<keyword evidence="1" id="KW-1188">Viral release from host cell</keyword>
<dbReference type="EMBL" id="JANHEB010000170">
    <property type="protein sequence ID" value="MCQ6289203.1"/>
    <property type="molecule type" value="Genomic_DNA"/>
</dbReference>
<dbReference type="NCBIfam" id="TIGR01630">
    <property type="entry name" value="psiM2_ORF9"/>
    <property type="match status" value="1"/>
</dbReference>
<evidence type="ECO:0000259" key="2">
    <source>
        <dbReference type="Pfam" id="PF17289"/>
    </source>
</evidence>
<dbReference type="RefSeq" id="WP_256425603.1">
    <property type="nucleotide sequence ID" value="NZ_JANHDZ010000170.1"/>
</dbReference>
<dbReference type="Proteomes" id="UP001204643">
    <property type="component" value="Unassembled WGS sequence"/>
</dbReference>
<dbReference type="InterPro" id="IPR006517">
    <property type="entry name" value="Phage_terminase_lsu-like_C"/>
</dbReference>
<gene>
    <name evidence="3" type="primary">terL</name>
    <name evidence="3" type="ORF">NPM19_32110</name>
</gene>
<evidence type="ECO:0000313" key="3">
    <source>
        <dbReference type="EMBL" id="MCQ6289203.1"/>
    </source>
</evidence>
<dbReference type="Pfam" id="PF17289">
    <property type="entry name" value="Terminase_6C"/>
    <property type="match status" value="1"/>
</dbReference>
<accession>A0AAW5L9J4</accession>
<evidence type="ECO:0000313" key="4">
    <source>
        <dbReference type="Proteomes" id="UP001204643"/>
    </source>
</evidence>
<protein>
    <submittedName>
        <fullName evidence="3">Phage terminase large subunit</fullName>
    </submittedName>
</protein>
<feature type="domain" description="Terminase large subunit gp17-like C-terminal" evidence="2">
    <location>
        <begin position="3"/>
        <end position="63"/>
    </location>
</feature>
<dbReference type="InterPro" id="IPR035421">
    <property type="entry name" value="Terminase_6C"/>
</dbReference>
<proteinExistence type="predicted"/>
<name>A0AAW5L9J4_BACCE</name>